<keyword evidence="2" id="KW-0813">Transport</keyword>
<comment type="caution">
    <text evidence="9">The sequence shown here is derived from an EMBL/GenBank/DDBJ whole genome shotgun (WGS) entry which is preliminary data.</text>
</comment>
<evidence type="ECO:0000256" key="7">
    <source>
        <dbReference type="SAM" id="MobiDB-lite"/>
    </source>
</evidence>
<comment type="subcellular location">
    <subcellularLocation>
        <location evidence="1">Cell membrane</location>
        <topology evidence="1">Multi-pass membrane protein</topology>
    </subcellularLocation>
</comment>
<accession>A0A0M2NIN5</accession>
<evidence type="ECO:0000313" key="9">
    <source>
        <dbReference type="EMBL" id="KKI50302.1"/>
    </source>
</evidence>
<evidence type="ECO:0000256" key="6">
    <source>
        <dbReference type="ARBA" id="ARBA00023136"/>
    </source>
</evidence>
<dbReference type="PATRIC" id="fig|270498.16.peg.2116"/>
<feature type="transmembrane region" description="Helical" evidence="8">
    <location>
        <begin position="367"/>
        <end position="392"/>
    </location>
</feature>
<feature type="transmembrane region" description="Helical" evidence="8">
    <location>
        <begin position="199"/>
        <end position="216"/>
    </location>
</feature>
<evidence type="ECO:0000256" key="2">
    <source>
        <dbReference type="ARBA" id="ARBA00022448"/>
    </source>
</evidence>
<proteinExistence type="predicted"/>
<feature type="transmembrane region" description="Helical" evidence="8">
    <location>
        <begin position="342"/>
        <end position="361"/>
    </location>
</feature>
<dbReference type="Gene3D" id="1.20.1740.10">
    <property type="entry name" value="Amino acid/polyamine transporter I"/>
    <property type="match status" value="1"/>
</dbReference>
<keyword evidence="6 8" id="KW-0472">Membrane</keyword>
<keyword evidence="10" id="KW-1185">Reference proteome</keyword>
<evidence type="ECO:0000256" key="3">
    <source>
        <dbReference type="ARBA" id="ARBA00022475"/>
    </source>
</evidence>
<protein>
    <submittedName>
        <fullName evidence="9">Putative glutamate/gamma-aminobutyrate antiporter</fullName>
    </submittedName>
</protein>
<keyword evidence="4 8" id="KW-0812">Transmembrane</keyword>
<feature type="transmembrane region" description="Helical" evidence="8">
    <location>
        <begin position="413"/>
        <end position="435"/>
    </location>
</feature>
<dbReference type="InterPro" id="IPR050367">
    <property type="entry name" value="APC_superfamily"/>
</dbReference>
<sequence length="503" mass="54451">MKKENNVAPQGKHLSLFAFFALTASMSVAIYEYPTFASSGFSLVFYLLLAAILWFIPVALSSAEMATVKGWDKGGVYTWSGNMLGEKWGFANVFFQWFQCTVSAVTMIYFLLGALSYVLKWDALNTTPWIKYVFVLIVYWGLTFLQFRGTRLTSLVTRVGFTSGAIVPAIILIAMLVAYFSTGGKSLIKLDAQSLVPSFSQISTLVVFVSFVLSYAGSEASAPHAIEMKNVKKNYPLAIIMLIIMAIILNTVNGMSIASVVPEKEISLSLGVIQGFEALSGHFGAALSWMPGLIGILIIIGICAEVSSWIVGPSWGMQYAGKFGLLAKPLTETNKHGVPTKFLMMQAAIVSGWAALLTFGGGGGNNISFFTAISLTAVIYLAGYVIMLVSYIKLVRKHDDLERGFRISKGKPVRLILAFAGLAVSVFALAISFVPPSQLAGSVKPEGYIAMLAGSFVLVMIAPFILYRIARKKRPLPKGKKMPGAENQYSYDDAPESPGKPIG</sequence>
<evidence type="ECO:0000256" key="1">
    <source>
        <dbReference type="ARBA" id="ARBA00004651"/>
    </source>
</evidence>
<evidence type="ECO:0000313" key="10">
    <source>
        <dbReference type="Proteomes" id="UP000034076"/>
    </source>
</evidence>
<dbReference type="PANTHER" id="PTHR42770">
    <property type="entry name" value="AMINO ACID TRANSPORTER-RELATED"/>
    <property type="match status" value="1"/>
</dbReference>
<dbReference type="EMBL" id="LAYJ01000112">
    <property type="protein sequence ID" value="KKI50302.1"/>
    <property type="molecule type" value="Genomic_DNA"/>
</dbReference>
<keyword evidence="3" id="KW-1003">Cell membrane</keyword>
<dbReference type="Proteomes" id="UP000034076">
    <property type="component" value="Unassembled WGS sequence"/>
</dbReference>
<feature type="region of interest" description="Disordered" evidence="7">
    <location>
        <begin position="475"/>
        <end position="503"/>
    </location>
</feature>
<feature type="transmembrane region" description="Helical" evidence="8">
    <location>
        <begin position="12"/>
        <end position="31"/>
    </location>
</feature>
<feature type="transmembrane region" description="Helical" evidence="8">
    <location>
        <begin position="289"/>
        <end position="312"/>
    </location>
</feature>
<organism evidence="9 10">
    <name type="scientific">Christensenella hongkongensis</name>
    <dbReference type="NCBI Taxonomy" id="270498"/>
    <lineage>
        <taxon>Bacteria</taxon>
        <taxon>Bacillati</taxon>
        <taxon>Bacillota</taxon>
        <taxon>Clostridia</taxon>
        <taxon>Christensenellales</taxon>
        <taxon>Christensenellaceae</taxon>
        <taxon>Christensenella</taxon>
    </lineage>
</organism>
<feature type="transmembrane region" description="Helical" evidence="8">
    <location>
        <begin position="159"/>
        <end position="179"/>
    </location>
</feature>
<feature type="transmembrane region" description="Helical" evidence="8">
    <location>
        <begin position="237"/>
        <end position="261"/>
    </location>
</feature>
<evidence type="ECO:0000256" key="8">
    <source>
        <dbReference type="SAM" id="Phobius"/>
    </source>
</evidence>
<evidence type="ECO:0000256" key="5">
    <source>
        <dbReference type="ARBA" id="ARBA00022989"/>
    </source>
</evidence>
<dbReference type="GO" id="GO:0022857">
    <property type="term" value="F:transmembrane transporter activity"/>
    <property type="evidence" value="ECO:0007669"/>
    <property type="project" value="InterPro"/>
</dbReference>
<dbReference type="PANTHER" id="PTHR42770:SF15">
    <property type="entry name" value="GLUTAMATE_GAMMA-AMINOBUTYRATE ANTIPORTER-RELATED"/>
    <property type="match status" value="1"/>
</dbReference>
<dbReference type="AlphaFoldDB" id="A0A0M2NIN5"/>
<keyword evidence="5 8" id="KW-1133">Transmembrane helix</keyword>
<dbReference type="OrthoDB" id="1806975at2"/>
<feature type="transmembrane region" description="Helical" evidence="8">
    <location>
        <begin position="447"/>
        <end position="470"/>
    </location>
</feature>
<feature type="transmembrane region" description="Helical" evidence="8">
    <location>
        <begin position="93"/>
        <end position="117"/>
    </location>
</feature>
<name>A0A0M2NIN5_9FIRM</name>
<dbReference type="RefSeq" id="WP_046444163.1">
    <property type="nucleotide sequence ID" value="NZ_LAYJ01000112.1"/>
</dbReference>
<evidence type="ECO:0000256" key="4">
    <source>
        <dbReference type="ARBA" id="ARBA00022692"/>
    </source>
</evidence>
<dbReference type="PIRSF" id="PIRSF006060">
    <property type="entry name" value="AA_transporter"/>
    <property type="match status" value="1"/>
</dbReference>
<dbReference type="Pfam" id="PF13520">
    <property type="entry name" value="AA_permease_2"/>
    <property type="match status" value="1"/>
</dbReference>
<dbReference type="STRING" id="270498.CHK_2365"/>
<feature type="transmembrane region" description="Helical" evidence="8">
    <location>
        <begin position="43"/>
        <end position="63"/>
    </location>
</feature>
<dbReference type="InterPro" id="IPR002293">
    <property type="entry name" value="AA/rel_permease1"/>
</dbReference>
<reference evidence="9 10" key="1">
    <citation type="submission" date="2015-04" db="EMBL/GenBank/DDBJ databases">
        <title>Draft genome sequence of bacteremic isolate Catabacter hongkongensis type strain HKU16T.</title>
        <authorList>
            <person name="Lau S.K."/>
            <person name="Teng J.L."/>
            <person name="Huang Y."/>
            <person name="Curreem S.O."/>
            <person name="Tsui S.K."/>
            <person name="Woo P.C."/>
        </authorList>
    </citation>
    <scope>NUCLEOTIDE SEQUENCE [LARGE SCALE GENOMIC DNA]</scope>
    <source>
        <strain evidence="9 10">HKU16</strain>
    </source>
</reference>
<gene>
    <name evidence="9" type="ORF">CHK_2365</name>
</gene>
<feature type="transmembrane region" description="Helical" evidence="8">
    <location>
        <begin position="129"/>
        <end position="147"/>
    </location>
</feature>
<dbReference type="GO" id="GO:0005886">
    <property type="term" value="C:plasma membrane"/>
    <property type="evidence" value="ECO:0007669"/>
    <property type="project" value="UniProtKB-SubCell"/>
</dbReference>